<dbReference type="GO" id="GO:0004519">
    <property type="term" value="F:endonuclease activity"/>
    <property type="evidence" value="ECO:0007669"/>
    <property type="project" value="UniProtKB-KW"/>
</dbReference>
<dbReference type="PROSITE" id="PS50878">
    <property type="entry name" value="RT_POL"/>
    <property type="match status" value="1"/>
</dbReference>
<dbReference type="InterPro" id="IPR001584">
    <property type="entry name" value="Integrase_cat-core"/>
</dbReference>
<evidence type="ECO:0000256" key="4">
    <source>
        <dbReference type="ARBA" id="ARBA00022722"/>
    </source>
</evidence>
<evidence type="ECO:0000256" key="5">
    <source>
        <dbReference type="ARBA" id="ARBA00022759"/>
    </source>
</evidence>
<keyword evidence="5" id="KW-0255">Endonuclease</keyword>
<comment type="caution">
    <text evidence="13">The sequence shown here is derived from an EMBL/GenBank/DDBJ whole genome shotgun (WGS) entry which is preliminary data.</text>
</comment>
<evidence type="ECO:0000256" key="8">
    <source>
        <dbReference type="PROSITE-ProRule" id="PRU00047"/>
    </source>
</evidence>
<dbReference type="Pfam" id="PF17921">
    <property type="entry name" value="Integrase_H2C2"/>
    <property type="match status" value="1"/>
</dbReference>
<dbReference type="InterPro" id="IPR036875">
    <property type="entry name" value="Znf_CCHC_sf"/>
</dbReference>
<feature type="domain" description="Integrase catalytic" evidence="12">
    <location>
        <begin position="1078"/>
        <end position="1235"/>
    </location>
</feature>
<evidence type="ECO:0000259" key="10">
    <source>
        <dbReference type="PROSITE" id="PS50158"/>
    </source>
</evidence>
<dbReference type="FunFam" id="3.30.420.10:FF:000063">
    <property type="entry name" value="Retrovirus-related Pol polyprotein from transposon 297-like Protein"/>
    <property type="match status" value="1"/>
</dbReference>
<organism evidence="13 14">
    <name type="scientific">Stichopus japonicus</name>
    <name type="common">Sea cucumber</name>
    <dbReference type="NCBI Taxonomy" id="307972"/>
    <lineage>
        <taxon>Eukaryota</taxon>
        <taxon>Metazoa</taxon>
        <taxon>Echinodermata</taxon>
        <taxon>Eleutherozoa</taxon>
        <taxon>Echinozoa</taxon>
        <taxon>Holothuroidea</taxon>
        <taxon>Aspidochirotacea</taxon>
        <taxon>Aspidochirotida</taxon>
        <taxon>Stichopodidae</taxon>
        <taxon>Apostichopus</taxon>
    </lineage>
</organism>
<feature type="compositionally biased region" description="Low complexity" evidence="9">
    <location>
        <begin position="74"/>
        <end position="84"/>
    </location>
</feature>
<dbReference type="PANTHER" id="PTHR37984:SF15">
    <property type="entry name" value="INTEGRASE CATALYTIC DOMAIN-CONTAINING PROTEIN"/>
    <property type="match status" value="1"/>
</dbReference>
<dbReference type="GO" id="GO:0016787">
    <property type="term" value="F:hydrolase activity"/>
    <property type="evidence" value="ECO:0007669"/>
    <property type="project" value="UniProtKB-KW"/>
</dbReference>
<evidence type="ECO:0000259" key="12">
    <source>
        <dbReference type="PROSITE" id="PS50994"/>
    </source>
</evidence>
<evidence type="ECO:0000256" key="9">
    <source>
        <dbReference type="SAM" id="MobiDB-lite"/>
    </source>
</evidence>
<evidence type="ECO:0000259" key="11">
    <source>
        <dbReference type="PROSITE" id="PS50878"/>
    </source>
</evidence>
<evidence type="ECO:0000256" key="2">
    <source>
        <dbReference type="ARBA" id="ARBA00022679"/>
    </source>
</evidence>
<feature type="domain" description="Reverse transcriptase" evidence="11">
    <location>
        <begin position="527"/>
        <end position="703"/>
    </location>
</feature>
<dbReference type="Gene3D" id="1.10.340.70">
    <property type="match status" value="1"/>
</dbReference>
<dbReference type="CDD" id="cd01647">
    <property type="entry name" value="RT_LTR"/>
    <property type="match status" value="1"/>
</dbReference>
<feature type="compositionally biased region" description="Pro residues" evidence="9">
    <location>
        <begin position="219"/>
        <end position="228"/>
    </location>
</feature>
<dbReference type="Pfam" id="PF00665">
    <property type="entry name" value="rve"/>
    <property type="match status" value="1"/>
</dbReference>
<dbReference type="SUPFAM" id="SSF56672">
    <property type="entry name" value="DNA/RNA polymerases"/>
    <property type="match status" value="1"/>
</dbReference>
<feature type="region of interest" description="Disordered" evidence="9">
    <location>
        <begin position="204"/>
        <end position="237"/>
    </location>
</feature>
<keyword evidence="6" id="KW-0378">Hydrolase</keyword>
<dbReference type="InterPro" id="IPR043128">
    <property type="entry name" value="Rev_trsase/Diguanyl_cyclase"/>
</dbReference>
<dbReference type="InterPro" id="IPR050951">
    <property type="entry name" value="Retrovirus_Pol_polyprotein"/>
</dbReference>
<dbReference type="GO" id="GO:0008270">
    <property type="term" value="F:zinc ion binding"/>
    <property type="evidence" value="ECO:0007669"/>
    <property type="project" value="UniProtKB-KW"/>
</dbReference>
<dbReference type="CDD" id="cd09274">
    <property type="entry name" value="RNase_HI_RT_Ty3"/>
    <property type="match status" value="1"/>
</dbReference>
<dbReference type="SMART" id="SM00343">
    <property type="entry name" value="ZnF_C2HC"/>
    <property type="match status" value="2"/>
</dbReference>
<reference evidence="13 14" key="1">
    <citation type="journal article" date="2017" name="PLoS Biol.">
        <title>The sea cucumber genome provides insights into morphological evolution and visceral regeneration.</title>
        <authorList>
            <person name="Zhang X."/>
            <person name="Sun L."/>
            <person name="Yuan J."/>
            <person name="Sun Y."/>
            <person name="Gao Y."/>
            <person name="Zhang L."/>
            <person name="Li S."/>
            <person name="Dai H."/>
            <person name="Hamel J.F."/>
            <person name="Liu C."/>
            <person name="Yu Y."/>
            <person name="Liu S."/>
            <person name="Lin W."/>
            <person name="Guo K."/>
            <person name="Jin S."/>
            <person name="Xu P."/>
            <person name="Storey K.B."/>
            <person name="Huan P."/>
            <person name="Zhang T."/>
            <person name="Zhou Y."/>
            <person name="Zhang J."/>
            <person name="Lin C."/>
            <person name="Li X."/>
            <person name="Xing L."/>
            <person name="Huo D."/>
            <person name="Sun M."/>
            <person name="Wang L."/>
            <person name="Mercier A."/>
            <person name="Li F."/>
            <person name="Yang H."/>
            <person name="Xiang J."/>
        </authorList>
    </citation>
    <scope>NUCLEOTIDE SEQUENCE [LARGE SCALE GENOMIC DNA]</scope>
    <source>
        <strain evidence="13">Shaxun</strain>
        <tissue evidence="13">Muscle</tissue>
    </source>
</reference>
<dbReference type="PROSITE" id="PS50158">
    <property type="entry name" value="ZF_CCHC"/>
    <property type="match status" value="1"/>
</dbReference>
<dbReference type="Gene3D" id="3.10.10.10">
    <property type="entry name" value="HIV Type 1 Reverse Transcriptase, subunit A, domain 1"/>
    <property type="match status" value="1"/>
</dbReference>
<keyword evidence="14" id="KW-1185">Reference proteome</keyword>
<dbReference type="GO" id="GO:0015074">
    <property type="term" value="P:DNA integration"/>
    <property type="evidence" value="ECO:0007669"/>
    <property type="project" value="InterPro"/>
</dbReference>
<keyword evidence="4" id="KW-0540">Nuclease</keyword>
<accession>A0A2G8JHQ2</accession>
<dbReference type="Pfam" id="PF17917">
    <property type="entry name" value="RT_RNaseH"/>
    <property type="match status" value="1"/>
</dbReference>
<dbReference type="PROSITE" id="PS50994">
    <property type="entry name" value="INTEGRASE"/>
    <property type="match status" value="1"/>
</dbReference>
<keyword evidence="3" id="KW-0548">Nucleotidyltransferase</keyword>
<dbReference type="SUPFAM" id="SSF53098">
    <property type="entry name" value="Ribonuclease H-like"/>
    <property type="match status" value="1"/>
</dbReference>
<evidence type="ECO:0000256" key="1">
    <source>
        <dbReference type="ARBA" id="ARBA00012493"/>
    </source>
</evidence>
<sequence>MQAIPPPIQFLPTPGTPSTPWAQWKQLFMNYLLASDLLTATPERKQALLLHSLGAEGQRIFYTLPQPVPPPTTTPATPTSSAPDTADIFEQTLQILQSHFQPMVNVVAERFRFRKRAQLPGESVDNYIASLRQLTKYCEFNVFTDEMIRDQLVEKTTSSRIQERLLLEKDLTLGKAIDIARHVERAVREARELNTTTHQAAAVRADFRRANPIRDSQPRTPPRQPPSAQPGLSNTTRTTRHCYRCGSTSHIANFSSCPAVGKSCKKCGKTGHFAKVCRQRQNVSEIQTYDNEYEESSHTSTIADRDTPSTTTTTYAEIQVLSTEGTTQTTRNTVKPNIFCEVSVNNVPVTLQVDTASDITIFNAALFDKYFVRDALTPSTIKVLAYNQSEIKVLGCFKAKFTTKDAKCVTDVYVVQAGKCLLGKDLIQGLGLIIDGAKLSCYSTENTPSATSTSTTNTPTNIPNPIIGNPIASKFQDLFTDDLGVIKGFQHKIKLSADAKPVQQSLRRIPFAVRDMVTQELANLEAQGVIEKVHGATDWVSPIVVAWKKNGKIRICVDLRKLNENMVLEKHPLPHIEELLTELQGASYFSKLDLKSAYHQLQLHEESRDLTTFITHAGIYRYKRVCFGLASAPSCFQKVMHSILTGLQGVQCYLDDVVVYGKTQAEHDQNLQRVLTKIRDSGMKLNSKCEFNATTIQLLGHVVSKEGIRPAPDLVKAITDAPAPQSVDEIRSFLGLAGYYAKFVPNFAMKVQPIRDIQISKKPFVWTKEANDAFEQIKASITTDGDALALFDPTREVFITTDASNRGIAAIMTQLHTGEERLVMCASRKLTECEQKYSTGEKEALACLWAVEKWHTYLWGRRFTLRTDHKALTTLLCTSGTGHKPLRISRWATRLMNYNYSVEYKPGRLNIVADALSRLPLPTTSDVYPNYEEDTESICQLTVACQSVSEVKLRNAIMHDDVYTKVSKYVVHGWPHDKSKISKDLLPYFQIQTELSLHGDFLFRGERMVVPSSLTSVLIDNAHEGHQGVVRTKQRTRQLYWWPLMDKQIEIMIKNCTVCQLHDKTAQVRSSPMQPVQFPAKPWSKLAMDIVGPNYTMPQNARFAITLIDYHSKWPEVGFTSNVTSASVIDFLKTIFSREGFPEEIVTDNGSQFVSHEFKQFLCERNIKQTNSALYHPQGNGEIERFNKVLNDFVMTASLQATPILKAIREFLGVYRSTPHATTGVEPSLLLHNRHLKTKLDIQGITKGPLPVKSDSIRDHVRDQQMKSKVHTDHSRHAVTRTFKVGDFVRIRKPGHVLKGQSKYTPPIKITKVVGPSTYVTSDGRTWNVDRMTPFQGMS</sequence>
<dbReference type="Gene3D" id="2.40.70.10">
    <property type="entry name" value="Acid Proteases"/>
    <property type="match status" value="1"/>
</dbReference>
<keyword evidence="2" id="KW-0808">Transferase</keyword>
<dbReference type="FunFam" id="3.30.70.270:FF:000020">
    <property type="entry name" value="Transposon Tf2-6 polyprotein-like Protein"/>
    <property type="match status" value="1"/>
</dbReference>
<evidence type="ECO:0000313" key="14">
    <source>
        <dbReference type="Proteomes" id="UP000230750"/>
    </source>
</evidence>
<dbReference type="InterPro" id="IPR021109">
    <property type="entry name" value="Peptidase_aspartic_dom_sf"/>
</dbReference>
<dbReference type="Gene3D" id="3.30.70.270">
    <property type="match status" value="2"/>
</dbReference>
<dbReference type="InterPro" id="IPR041373">
    <property type="entry name" value="RT_RNaseH"/>
</dbReference>
<evidence type="ECO:0000313" key="13">
    <source>
        <dbReference type="EMBL" id="PIK35294.1"/>
    </source>
</evidence>
<dbReference type="InterPro" id="IPR043502">
    <property type="entry name" value="DNA/RNA_pol_sf"/>
</dbReference>
<dbReference type="GO" id="GO:0003964">
    <property type="term" value="F:RNA-directed DNA polymerase activity"/>
    <property type="evidence" value="ECO:0007669"/>
    <property type="project" value="UniProtKB-KW"/>
</dbReference>
<evidence type="ECO:0000256" key="3">
    <source>
        <dbReference type="ARBA" id="ARBA00022695"/>
    </source>
</evidence>
<dbReference type="SUPFAM" id="SSF57756">
    <property type="entry name" value="Retrovirus zinc finger-like domains"/>
    <property type="match status" value="1"/>
</dbReference>
<evidence type="ECO:0000256" key="7">
    <source>
        <dbReference type="ARBA" id="ARBA00022918"/>
    </source>
</evidence>
<dbReference type="OrthoDB" id="10053045at2759"/>
<dbReference type="InterPro" id="IPR001878">
    <property type="entry name" value="Znf_CCHC"/>
</dbReference>
<evidence type="ECO:0000256" key="6">
    <source>
        <dbReference type="ARBA" id="ARBA00022801"/>
    </source>
</evidence>
<dbReference type="SUPFAM" id="SSF50630">
    <property type="entry name" value="Acid proteases"/>
    <property type="match status" value="1"/>
</dbReference>
<dbReference type="InterPro" id="IPR036397">
    <property type="entry name" value="RNaseH_sf"/>
</dbReference>
<feature type="domain" description="CCHC-type" evidence="10">
    <location>
        <begin position="264"/>
        <end position="279"/>
    </location>
</feature>
<dbReference type="PANTHER" id="PTHR37984">
    <property type="entry name" value="PROTEIN CBG26694"/>
    <property type="match status" value="1"/>
</dbReference>
<dbReference type="Gene3D" id="4.10.60.10">
    <property type="entry name" value="Zinc finger, CCHC-type"/>
    <property type="match status" value="1"/>
</dbReference>
<protein>
    <recommendedName>
        <fullName evidence="1">RNA-directed DNA polymerase</fullName>
        <ecNumber evidence="1">2.7.7.49</ecNumber>
    </recommendedName>
</protein>
<dbReference type="InterPro" id="IPR012337">
    <property type="entry name" value="RNaseH-like_sf"/>
</dbReference>
<keyword evidence="8" id="KW-0862">Zinc</keyword>
<dbReference type="InterPro" id="IPR041588">
    <property type="entry name" value="Integrase_H2C2"/>
</dbReference>
<keyword evidence="8" id="KW-0863">Zinc-finger</keyword>
<dbReference type="EMBL" id="MRZV01001936">
    <property type="protein sequence ID" value="PIK35294.1"/>
    <property type="molecule type" value="Genomic_DNA"/>
</dbReference>
<dbReference type="EC" id="2.7.7.49" evidence="1"/>
<keyword evidence="8" id="KW-0479">Metal-binding</keyword>
<dbReference type="InterPro" id="IPR000477">
    <property type="entry name" value="RT_dom"/>
</dbReference>
<proteinExistence type="predicted"/>
<dbReference type="FunFam" id="1.10.340.70:FF:000003">
    <property type="entry name" value="Protein CBG25708"/>
    <property type="match status" value="1"/>
</dbReference>
<dbReference type="GO" id="GO:0003676">
    <property type="term" value="F:nucleic acid binding"/>
    <property type="evidence" value="ECO:0007669"/>
    <property type="project" value="InterPro"/>
</dbReference>
<feature type="region of interest" description="Disordered" evidence="9">
    <location>
        <begin position="65"/>
        <end position="84"/>
    </location>
</feature>
<dbReference type="Proteomes" id="UP000230750">
    <property type="component" value="Unassembled WGS sequence"/>
</dbReference>
<name>A0A2G8JHQ2_STIJA</name>
<dbReference type="Pfam" id="PF00078">
    <property type="entry name" value="RVT_1"/>
    <property type="match status" value="1"/>
</dbReference>
<dbReference type="Gene3D" id="3.30.420.10">
    <property type="entry name" value="Ribonuclease H-like superfamily/Ribonuclease H"/>
    <property type="match status" value="1"/>
</dbReference>
<gene>
    <name evidence="13" type="ORF">BSL78_27881</name>
</gene>
<keyword evidence="7" id="KW-0695">RNA-directed DNA polymerase</keyword>